<dbReference type="NCBIfam" id="TIGR01563">
    <property type="entry name" value="gp16_SPP1"/>
    <property type="match status" value="1"/>
</dbReference>
<dbReference type="EMBL" id="NWBU01000004">
    <property type="protein sequence ID" value="PTQ12955.1"/>
    <property type="molecule type" value="Genomic_DNA"/>
</dbReference>
<proteinExistence type="predicted"/>
<dbReference type="Pfam" id="PF05521">
    <property type="entry name" value="Phage_HCP"/>
    <property type="match status" value="1"/>
</dbReference>
<organism evidence="1 2">
    <name type="scientific">Sphingomonas oleivorans</name>
    <dbReference type="NCBI Taxonomy" id="1735121"/>
    <lineage>
        <taxon>Bacteria</taxon>
        <taxon>Pseudomonadati</taxon>
        <taxon>Pseudomonadota</taxon>
        <taxon>Alphaproteobacteria</taxon>
        <taxon>Sphingomonadales</taxon>
        <taxon>Sphingomonadaceae</taxon>
        <taxon>Sphingomonas</taxon>
    </lineage>
</organism>
<evidence type="ECO:0000313" key="2">
    <source>
        <dbReference type="Proteomes" id="UP000244162"/>
    </source>
</evidence>
<keyword evidence="2" id="KW-1185">Reference proteome</keyword>
<evidence type="ECO:0000313" key="1">
    <source>
        <dbReference type="EMBL" id="PTQ12955.1"/>
    </source>
</evidence>
<dbReference type="RefSeq" id="WP_107966192.1">
    <property type="nucleotide sequence ID" value="NZ_NWBU01000004.1"/>
</dbReference>
<name>A0A2T5G1D3_9SPHN</name>
<sequence>MRRPVLLQADDLDRRIAFERPVTGEGFDDAGSGIWAPVCTVWAQVRDVLPSRAERLADGLTIVNRPARIRIRYREDITSDMRILYGTRVMQIVAGPVELGRREGLEMMAEEYRPAGNPA</sequence>
<dbReference type="Gene3D" id="2.40.10.270">
    <property type="entry name" value="Bacteriophage SPP1 head-tail adaptor protein"/>
    <property type="match status" value="1"/>
</dbReference>
<dbReference type="InterPro" id="IPR038666">
    <property type="entry name" value="SSP1_head-tail_sf"/>
</dbReference>
<gene>
    <name evidence="1" type="ORF">CLG96_02090</name>
</gene>
<protein>
    <submittedName>
        <fullName evidence="1">Phage head-tail adaptor protein</fullName>
    </submittedName>
</protein>
<comment type="caution">
    <text evidence="1">The sequence shown here is derived from an EMBL/GenBank/DDBJ whole genome shotgun (WGS) entry which is preliminary data.</text>
</comment>
<dbReference type="Proteomes" id="UP000244162">
    <property type="component" value="Unassembled WGS sequence"/>
</dbReference>
<dbReference type="AlphaFoldDB" id="A0A2T5G1D3"/>
<dbReference type="InterPro" id="IPR008767">
    <property type="entry name" value="Phage_SPP1_head-tail_adaptor"/>
</dbReference>
<reference evidence="1 2" key="1">
    <citation type="submission" date="2017-09" db="EMBL/GenBank/DDBJ databases">
        <title>Sphingomonas panjinensis sp.nov., isolated from oil-contaminated soil.</title>
        <authorList>
            <person name="Wang L."/>
            <person name="Chen L."/>
        </authorList>
    </citation>
    <scope>NUCLEOTIDE SEQUENCE [LARGE SCALE GENOMIC DNA]</scope>
    <source>
        <strain evidence="1 2">FW-11</strain>
    </source>
</reference>
<accession>A0A2T5G1D3</accession>
<dbReference type="OrthoDB" id="7506397at2"/>